<sequence>MSKRVHRSGAAAAAVAVVVAALVASSGATPAAAAAAPTTTTTTTRTTAGRCGVAVGAINASGDHLNRVLLGTSPPTGFAPTTAMRDLYPDGATTMATRANTWPSADPARYRVFQWVVLGDVLFRAEYQTTDSGTPDPGEPRLTRMGGGWSAMRAMEVTGYAFEPPETTHLYALGKDGVLSRWRRSGTGWTARQGSPGFRSVRSMVVVQHGAASDTLLMNTTGGALYSVRIPTTTPMAPVVQQVRARSWQGFEAMVAEPCGRHGTLLAGIDRDTGANHLYAVGSLSGPTTAVQGLGRAAGTFGDGVLFTWSRYSVE</sequence>
<protein>
    <recommendedName>
        <fullName evidence="4">Tachylectin 2 domain-containing protein</fullName>
    </recommendedName>
</protein>
<evidence type="ECO:0000313" key="2">
    <source>
        <dbReference type="EMBL" id="GEQ14095.1"/>
    </source>
</evidence>
<keyword evidence="3" id="KW-1185">Reference proteome</keyword>
<proteinExistence type="predicted"/>
<dbReference type="Proteomes" id="UP000321793">
    <property type="component" value="Unassembled WGS sequence"/>
</dbReference>
<evidence type="ECO:0008006" key="4">
    <source>
        <dbReference type="Google" id="ProtNLM"/>
    </source>
</evidence>
<dbReference type="EMBL" id="BKBA01000008">
    <property type="protein sequence ID" value="GEQ14095.1"/>
    <property type="molecule type" value="Genomic_DNA"/>
</dbReference>
<name>A0A512T1J7_9MICO</name>
<dbReference type="RefSeq" id="WP_147064856.1">
    <property type="nucleotide sequence ID" value="NZ_BAABDN010000001.1"/>
</dbReference>
<feature type="chain" id="PRO_5039311458" description="Tachylectin 2 domain-containing protein" evidence="1">
    <location>
        <begin position="36"/>
        <end position="315"/>
    </location>
</feature>
<feature type="signal peptide" evidence="1">
    <location>
        <begin position="1"/>
        <end position="35"/>
    </location>
</feature>
<dbReference type="OrthoDB" id="5178952at2"/>
<evidence type="ECO:0000256" key="1">
    <source>
        <dbReference type="SAM" id="SignalP"/>
    </source>
</evidence>
<organism evidence="2 3">
    <name type="scientific">Knoellia locipacati</name>
    <dbReference type="NCBI Taxonomy" id="882824"/>
    <lineage>
        <taxon>Bacteria</taxon>
        <taxon>Bacillati</taxon>
        <taxon>Actinomycetota</taxon>
        <taxon>Actinomycetes</taxon>
        <taxon>Micrococcales</taxon>
        <taxon>Intrasporangiaceae</taxon>
        <taxon>Knoellia</taxon>
    </lineage>
</organism>
<keyword evidence="1" id="KW-0732">Signal</keyword>
<gene>
    <name evidence="2" type="ORF">KLO01_21420</name>
</gene>
<comment type="caution">
    <text evidence="2">The sequence shown here is derived from an EMBL/GenBank/DDBJ whole genome shotgun (WGS) entry which is preliminary data.</text>
</comment>
<accession>A0A512T1J7</accession>
<dbReference type="AlphaFoldDB" id="A0A512T1J7"/>
<evidence type="ECO:0000313" key="3">
    <source>
        <dbReference type="Proteomes" id="UP000321793"/>
    </source>
</evidence>
<reference evidence="2 3" key="1">
    <citation type="submission" date="2019-07" db="EMBL/GenBank/DDBJ databases">
        <title>Whole genome shotgun sequence of Knoellia locipacati NBRC 109775.</title>
        <authorList>
            <person name="Hosoyama A."/>
            <person name="Uohara A."/>
            <person name="Ohji S."/>
            <person name="Ichikawa N."/>
        </authorList>
    </citation>
    <scope>NUCLEOTIDE SEQUENCE [LARGE SCALE GENOMIC DNA]</scope>
    <source>
        <strain evidence="2 3">NBRC 109775</strain>
    </source>
</reference>